<feature type="region of interest" description="Disordered" evidence="1">
    <location>
        <begin position="45"/>
        <end position="64"/>
    </location>
</feature>
<keyword evidence="2" id="KW-1133">Transmembrane helix</keyword>
<evidence type="ECO:0000256" key="2">
    <source>
        <dbReference type="SAM" id="Phobius"/>
    </source>
</evidence>
<feature type="region of interest" description="Disordered" evidence="1">
    <location>
        <begin position="70"/>
        <end position="106"/>
    </location>
</feature>
<keyword evidence="4" id="KW-1185">Reference proteome</keyword>
<name>A0A975K411_9SPHN</name>
<evidence type="ECO:0000256" key="1">
    <source>
        <dbReference type="SAM" id="MobiDB-lite"/>
    </source>
</evidence>
<evidence type="ECO:0000313" key="4">
    <source>
        <dbReference type="Proteomes" id="UP000681425"/>
    </source>
</evidence>
<protein>
    <submittedName>
        <fullName evidence="3">Uncharacterized protein</fullName>
    </submittedName>
</protein>
<proteinExistence type="predicted"/>
<dbReference type="AlphaFoldDB" id="A0A975K411"/>
<keyword evidence="2" id="KW-0472">Membrane</keyword>
<organism evidence="3 4">
    <name type="scientific">Sphingobium phenoxybenzoativorans</name>
    <dbReference type="NCBI Taxonomy" id="1592790"/>
    <lineage>
        <taxon>Bacteria</taxon>
        <taxon>Pseudomonadati</taxon>
        <taxon>Pseudomonadota</taxon>
        <taxon>Alphaproteobacteria</taxon>
        <taxon>Sphingomonadales</taxon>
        <taxon>Sphingomonadaceae</taxon>
        <taxon>Sphingobium</taxon>
    </lineage>
</organism>
<reference evidence="3" key="1">
    <citation type="submission" date="2021-04" db="EMBL/GenBank/DDBJ databases">
        <title>Isolation of p-tert-butylphenol degrading bacteria Sphingobium phenoxybenzoativorans Tas13 from active sludge.</title>
        <authorList>
            <person name="Li Y."/>
        </authorList>
    </citation>
    <scope>NUCLEOTIDE SEQUENCE</scope>
    <source>
        <strain evidence="3">Tas13</strain>
    </source>
</reference>
<dbReference type="Proteomes" id="UP000681425">
    <property type="component" value="Chromosome"/>
</dbReference>
<dbReference type="OrthoDB" id="7595694at2"/>
<dbReference type="KEGG" id="spph:KFK14_15580"/>
<keyword evidence="2" id="KW-0812">Transmembrane</keyword>
<dbReference type="RefSeq" id="WP_070155317.1">
    <property type="nucleotide sequence ID" value="NZ_CP073910.1"/>
</dbReference>
<evidence type="ECO:0000313" key="3">
    <source>
        <dbReference type="EMBL" id="QUT04470.1"/>
    </source>
</evidence>
<feature type="compositionally biased region" description="Basic and acidic residues" evidence="1">
    <location>
        <begin position="93"/>
        <end position="106"/>
    </location>
</feature>
<feature type="transmembrane region" description="Helical" evidence="2">
    <location>
        <begin position="14"/>
        <end position="35"/>
    </location>
</feature>
<sequence length="106" mass="11163">MVDSPRKQEGLQRVQIGLTGLAGVVLLVGLANIVIEKARIDERAAPPPVVPTLNNGADVNAVQPEDPLARLGVAPSADPGAAQVVPDLQPDPNLRKPMDRDPQQQP</sequence>
<accession>A0A975K411</accession>
<dbReference type="EMBL" id="CP073910">
    <property type="protein sequence ID" value="QUT04470.1"/>
    <property type="molecule type" value="Genomic_DNA"/>
</dbReference>
<gene>
    <name evidence="3" type="ORF">KFK14_15580</name>
</gene>